<keyword evidence="2" id="KW-0472">Membrane</keyword>
<sequence>MSSYAAPRRDGDFSNDPTHESPYDDSFYGNESEYFESSINLDQNDPYHHDPTHFAHTDAPSETDHLATEFDDEFEDDPYNQRYGDPRYNDPQDPYYDQRSVYSGDQHSQYERQSNNTGGDDNKSVAESQYTYDTAERRDFKYSTANVKRHGWCYKFCCIAIMFLIFFLISTAISMLIQKLLFGGDDEPYAPEIQERDPNATFPRDKSFINQVCSMGTIDIDGGARCREDCLPQFFECCDPFQDFKTFNFTTFMEVTNTTLPPTEISDDEILELREKGCSFGSELRGCMAYAKCQAVTETIDPAPANLPHLCGDFGMELDPDSCEAACRNARCCFNDEGLSCLADNIDICMDYAPCQNLRSTDNMLQTAPESLDQDCFLELPECFEACEKATCCNDPTSRCFQENFMSCMTYAPCNNVTDTNIEVPEIFSLLPIPPAELIYACDEQQTVLEKEDLETCAKYCEQAACCYDLNPQGNCFHDDPLGCLLWHQHCQIETDLMELWWTGQA</sequence>
<dbReference type="EMBL" id="HBIM01001646">
    <property type="protein sequence ID" value="CAE0403219.1"/>
    <property type="molecule type" value="Transcribed_RNA"/>
</dbReference>
<feature type="compositionally biased region" description="Polar residues" evidence="1">
    <location>
        <begin position="100"/>
        <end position="125"/>
    </location>
</feature>
<reference evidence="3" key="1">
    <citation type="submission" date="2021-01" db="EMBL/GenBank/DDBJ databases">
        <authorList>
            <person name="Corre E."/>
            <person name="Pelletier E."/>
            <person name="Niang G."/>
            <person name="Scheremetjew M."/>
            <person name="Finn R."/>
            <person name="Kale V."/>
            <person name="Holt S."/>
            <person name="Cochrane G."/>
            <person name="Meng A."/>
            <person name="Brown T."/>
            <person name="Cohen L."/>
        </authorList>
    </citation>
    <scope>NUCLEOTIDE SEQUENCE</scope>
    <source>
        <strain evidence="3">CCMP127</strain>
    </source>
</reference>
<accession>A0A7S3KZ67</accession>
<keyword evidence="2" id="KW-0812">Transmembrane</keyword>
<feature type="transmembrane region" description="Helical" evidence="2">
    <location>
        <begin position="156"/>
        <end position="177"/>
    </location>
</feature>
<gene>
    <name evidence="3" type="ORF">ACOF00016_LOCUS1442</name>
</gene>
<keyword evidence="2" id="KW-1133">Transmembrane helix</keyword>
<feature type="compositionally biased region" description="Acidic residues" evidence="1">
    <location>
        <begin position="69"/>
        <end position="78"/>
    </location>
</feature>
<name>A0A7S3KZ67_9STRA</name>
<feature type="compositionally biased region" description="Basic and acidic residues" evidence="1">
    <location>
        <begin position="7"/>
        <end position="22"/>
    </location>
</feature>
<evidence type="ECO:0000256" key="2">
    <source>
        <dbReference type="SAM" id="Phobius"/>
    </source>
</evidence>
<evidence type="ECO:0000313" key="3">
    <source>
        <dbReference type="EMBL" id="CAE0403219.1"/>
    </source>
</evidence>
<feature type="region of interest" description="Disordered" evidence="1">
    <location>
        <begin position="1"/>
        <end position="125"/>
    </location>
</feature>
<organism evidence="3">
    <name type="scientific">Amphora coffeiformis</name>
    <dbReference type="NCBI Taxonomy" id="265554"/>
    <lineage>
        <taxon>Eukaryota</taxon>
        <taxon>Sar</taxon>
        <taxon>Stramenopiles</taxon>
        <taxon>Ochrophyta</taxon>
        <taxon>Bacillariophyta</taxon>
        <taxon>Bacillariophyceae</taxon>
        <taxon>Bacillariophycidae</taxon>
        <taxon>Thalassiophysales</taxon>
        <taxon>Catenulaceae</taxon>
        <taxon>Amphora</taxon>
    </lineage>
</organism>
<proteinExistence type="predicted"/>
<evidence type="ECO:0000256" key="1">
    <source>
        <dbReference type="SAM" id="MobiDB-lite"/>
    </source>
</evidence>
<feature type="compositionally biased region" description="Basic and acidic residues" evidence="1">
    <location>
        <begin position="45"/>
        <end position="56"/>
    </location>
</feature>
<dbReference type="AlphaFoldDB" id="A0A7S3KZ67"/>
<protein>
    <submittedName>
        <fullName evidence="3">Uncharacterized protein</fullName>
    </submittedName>
</protein>